<dbReference type="EC" id="1.3.1.22" evidence="11"/>
<dbReference type="AlphaFoldDB" id="W1PPG3"/>
<evidence type="ECO:0000256" key="11">
    <source>
        <dbReference type="PIRNR" id="PIRNR015596"/>
    </source>
</evidence>
<proteinExistence type="inferred from homology"/>
<keyword evidence="14" id="KW-1185">Reference proteome</keyword>
<dbReference type="HOGENOM" id="CLU_065395_1_0_1"/>
<feature type="transmembrane region" description="Helical" evidence="11">
    <location>
        <begin position="119"/>
        <end position="139"/>
    </location>
</feature>
<keyword evidence="11" id="KW-1069">Brassinosteroid biosynthesis</keyword>
<evidence type="ECO:0000256" key="1">
    <source>
        <dbReference type="ARBA" id="ARBA00004141"/>
    </source>
</evidence>
<dbReference type="OrthoDB" id="5788137at2759"/>
<feature type="transmembrane region" description="Helical" evidence="11">
    <location>
        <begin position="84"/>
        <end position="107"/>
    </location>
</feature>
<comment type="pathway">
    <text evidence="8 11">Plant hormone biosynthesis; brassinosteroid biosynthesis.</text>
</comment>
<dbReference type="Gene3D" id="1.20.120.1630">
    <property type="match status" value="1"/>
</dbReference>
<comment type="pathway">
    <text evidence="2">Hormone biosynthesis.</text>
</comment>
<comment type="similarity">
    <text evidence="3 11">Belongs to the steroid 5-alpha reductase family.</text>
</comment>
<feature type="domain" description="3-oxo-5-alpha-steroid 4-dehydrogenase C-terminal" evidence="12">
    <location>
        <begin position="121"/>
        <end position="268"/>
    </location>
</feature>
<comment type="subcellular location">
    <subcellularLocation>
        <location evidence="1">Membrane</location>
        <topology evidence="1">Multi-pass membrane protein</topology>
    </subcellularLocation>
</comment>
<evidence type="ECO:0000256" key="6">
    <source>
        <dbReference type="ARBA" id="ARBA00023002"/>
    </source>
</evidence>
<dbReference type="InterPro" id="IPR001104">
    <property type="entry name" value="3-oxo-5_a-steroid_4-DH_C"/>
</dbReference>
<dbReference type="InterPro" id="IPR016636">
    <property type="entry name" value="3-oxo-5-alpha-steroid_4-DH"/>
</dbReference>
<evidence type="ECO:0000256" key="10">
    <source>
        <dbReference type="ARBA" id="ARBA00060577"/>
    </source>
</evidence>
<feature type="transmembrane region" description="Helical" evidence="11">
    <location>
        <begin position="17"/>
        <end position="35"/>
    </location>
</feature>
<evidence type="ECO:0000313" key="14">
    <source>
        <dbReference type="Proteomes" id="UP000017836"/>
    </source>
</evidence>
<dbReference type="eggNOG" id="KOG1638">
    <property type="taxonomic scope" value="Eukaryota"/>
</dbReference>
<sequence>MAATPGDSFDSSLYPRALFSLYLICPLTVLPLQLLQAPYGKHSRNGWGPSLSPPLVWFLMESPTLWLTLILLPQGRHFHNPQTLALLSPFLFHYLHRTCIFPLRLLHRQKTVISGQKSPGFPFIIALMAFVFNLFNTYLQARWVSHYSDYGPNWCIGLRFNGGLLVFITGLVINIWADSKLIALKGEGGGYKIPRGGLFEVISCPNYFGEALEWLGWAILTWSWAGLGFFLYTMANLGPRARAHHDWYLKKFADDYPKSRKAMIPFVY</sequence>
<dbReference type="PROSITE" id="PS50244">
    <property type="entry name" value="S5A_REDUCTASE"/>
    <property type="match status" value="1"/>
</dbReference>
<comment type="pathway">
    <text evidence="10">Steroid biosynthesis.</text>
</comment>
<dbReference type="PANTHER" id="PTHR10556:SF43">
    <property type="entry name" value="STEROID 5-ALPHA-REDUCTASE DET2"/>
    <property type="match status" value="1"/>
</dbReference>
<protein>
    <recommendedName>
        <fullName evidence="11">Steroid 5-alpha-reductase DET2</fullName>
        <ecNumber evidence="11">1.3.1.22</ecNumber>
    </recommendedName>
</protein>
<dbReference type="KEGG" id="atr:18437821"/>
<comment type="catalytic activity">
    <reaction evidence="9 11">
        <text>a 3-oxo-5alpha-steroid + NADP(+) = a 3-oxo-Delta(4)-steroid + NADPH + H(+)</text>
        <dbReference type="Rhea" id="RHEA:54384"/>
        <dbReference type="ChEBI" id="CHEBI:13601"/>
        <dbReference type="ChEBI" id="CHEBI:15378"/>
        <dbReference type="ChEBI" id="CHEBI:47909"/>
        <dbReference type="ChEBI" id="CHEBI:57783"/>
        <dbReference type="ChEBI" id="CHEBI:58349"/>
        <dbReference type="EC" id="1.3.1.22"/>
    </reaction>
</comment>
<evidence type="ECO:0000259" key="12">
    <source>
        <dbReference type="Pfam" id="PF02544"/>
    </source>
</evidence>
<dbReference type="GO" id="GO:0016132">
    <property type="term" value="P:brassinosteroid biosynthetic process"/>
    <property type="evidence" value="ECO:0000318"/>
    <property type="project" value="GO_Central"/>
</dbReference>
<keyword evidence="7 11" id="KW-0472">Membrane</keyword>
<evidence type="ECO:0000256" key="4">
    <source>
        <dbReference type="ARBA" id="ARBA00022692"/>
    </source>
</evidence>
<evidence type="ECO:0000256" key="7">
    <source>
        <dbReference type="ARBA" id="ARBA00023136"/>
    </source>
</evidence>
<feature type="transmembrane region" description="Helical" evidence="11">
    <location>
        <begin position="214"/>
        <end position="232"/>
    </location>
</feature>
<comment type="function">
    <text evidence="11">Involved in a reduction step in the biosynthesis of the plant steroid, brassinolide.</text>
</comment>
<feature type="transmembrane region" description="Helical" evidence="11">
    <location>
        <begin position="160"/>
        <end position="177"/>
    </location>
</feature>
<dbReference type="UniPathway" id="UPA00381"/>
<gene>
    <name evidence="13" type="ORF">AMTR_s00029p00205400</name>
</gene>
<dbReference type="GO" id="GO:0016491">
    <property type="term" value="F:oxidoreductase activity"/>
    <property type="evidence" value="ECO:0000318"/>
    <property type="project" value="GO_Central"/>
</dbReference>
<dbReference type="InterPro" id="IPR039357">
    <property type="entry name" value="SRD5A/TECR"/>
</dbReference>
<dbReference type="GO" id="GO:0010268">
    <property type="term" value="P:brassinosteroid homeostasis"/>
    <property type="evidence" value="ECO:0007669"/>
    <property type="project" value="EnsemblPlants"/>
</dbReference>
<dbReference type="FunFam" id="1.20.120.1630:FF:000002">
    <property type="entry name" value="Steroid 5 alpha-reductase 1"/>
    <property type="match status" value="1"/>
</dbReference>
<evidence type="ECO:0000256" key="9">
    <source>
        <dbReference type="ARBA" id="ARBA00048164"/>
    </source>
</evidence>
<keyword evidence="11" id="KW-0443">Lipid metabolism</keyword>
<evidence type="ECO:0000313" key="13">
    <source>
        <dbReference type="EMBL" id="ERN09664.1"/>
    </source>
</evidence>
<dbReference type="OMA" id="PHYALEW"/>
<dbReference type="GO" id="GO:0016020">
    <property type="term" value="C:membrane"/>
    <property type="evidence" value="ECO:0007669"/>
    <property type="project" value="UniProtKB-SubCell"/>
</dbReference>
<evidence type="ECO:0000256" key="8">
    <source>
        <dbReference type="ARBA" id="ARBA00037910"/>
    </source>
</evidence>
<dbReference type="EMBL" id="KI392980">
    <property type="protein sequence ID" value="ERN09664.1"/>
    <property type="molecule type" value="Genomic_DNA"/>
</dbReference>
<evidence type="ECO:0000256" key="5">
    <source>
        <dbReference type="ARBA" id="ARBA00022989"/>
    </source>
</evidence>
<name>W1PPG3_AMBTC</name>
<keyword evidence="6" id="KW-0560">Oxidoreductase</keyword>
<dbReference type="GO" id="GO:0047751">
    <property type="term" value="F:3-oxo-5-alpha-steroid 4-dehydrogenase (NADP+) activity"/>
    <property type="evidence" value="ECO:0007669"/>
    <property type="project" value="UniProtKB-EC"/>
</dbReference>
<dbReference type="PANTHER" id="PTHR10556">
    <property type="entry name" value="3-OXO-5-ALPHA-STEROID 4-DEHYDROGENASE"/>
    <property type="match status" value="1"/>
</dbReference>
<keyword evidence="4 11" id="KW-0812">Transmembrane</keyword>
<feature type="transmembrane region" description="Helical" evidence="11">
    <location>
        <begin position="55"/>
        <end position="72"/>
    </location>
</feature>
<dbReference type="Pfam" id="PF02544">
    <property type="entry name" value="Steroid_dh"/>
    <property type="match status" value="1"/>
</dbReference>
<accession>W1PPG3</accession>
<keyword evidence="11" id="KW-0752">Steroid biosynthesis</keyword>
<dbReference type="Proteomes" id="UP000017836">
    <property type="component" value="Unassembled WGS sequence"/>
</dbReference>
<keyword evidence="11" id="KW-0444">Lipid biosynthesis</keyword>
<evidence type="ECO:0000256" key="2">
    <source>
        <dbReference type="ARBA" id="ARBA00004972"/>
    </source>
</evidence>
<keyword evidence="5 11" id="KW-1133">Transmembrane helix</keyword>
<dbReference type="Gramene" id="ERN09664">
    <property type="protein sequence ID" value="ERN09664"/>
    <property type="gene ID" value="AMTR_s00029p00205400"/>
</dbReference>
<evidence type="ECO:0000256" key="3">
    <source>
        <dbReference type="ARBA" id="ARBA00007742"/>
    </source>
</evidence>
<dbReference type="STRING" id="13333.W1PPG3"/>
<organism evidence="13 14">
    <name type="scientific">Amborella trichopoda</name>
    <dbReference type="NCBI Taxonomy" id="13333"/>
    <lineage>
        <taxon>Eukaryota</taxon>
        <taxon>Viridiplantae</taxon>
        <taxon>Streptophyta</taxon>
        <taxon>Embryophyta</taxon>
        <taxon>Tracheophyta</taxon>
        <taxon>Spermatophyta</taxon>
        <taxon>Magnoliopsida</taxon>
        <taxon>Amborellales</taxon>
        <taxon>Amborellaceae</taxon>
        <taxon>Amborella</taxon>
    </lineage>
</organism>
<dbReference type="PIRSF" id="PIRSF015596">
    <property type="entry name" value="5_alpha-SR2"/>
    <property type="match status" value="1"/>
</dbReference>
<reference evidence="14" key="1">
    <citation type="journal article" date="2013" name="Science">
        <title>The Amborella genome and the evolution of flowering plants.</title>
        <authorList>
            <consortium name="Amborella Genome Project"/>
        </authorList>
    </citation>
    <scope>NUCLEOTIDE SEQUENCE [LARGE SCALE GENOMIC DNA]</scope>
</reference>